<feature type="domain" description="J" evidence="14">
    <location>
        <begin position="5"/>
        <end position="70"/>
    </location>
</feature>
<evidence type="ECO:0000256" key="9">
    <source>
        <dbReference type="ARBA" id="ARBA00053423"/>
    </source>
</evidence>
<dbReference type="PRINTS" id="PR00625">
    <property type="entry name" value="JDOMAIN"/>
</dbReference>
<dbReference type="CDD" id="cd10719">
    <property type="entry name" value="DnaJ_zf"/>
    <property type="match status" value="1"/>
</dbReference>
<dbReference type="GO" id="GO:0008270">
    <property type="term" value="F:zinc ion binding"/>
    <property type="evidence" value="ECO:0007669"/>
    <property type="project" value="UniProtKB-UniRule"/>
</dbReference>
<reference evidence="16 17" key="1">
    <citation type="submission" date="2016-09" db="EMBL/GenBank/DDBJ databases">
        <title>Genome-resolved meta-omics ties microbial dynamics to process performance in biotechnology for thiocyanate degradation.</title>
        <authorList>
            <person name="Kantor R.S."/>
            <person name="Huddy R.J."/>
            <person name="Iyer R."/>
            <person name="Thomas B.C."/>
            <person name="Brown C.T."/>
            <person name="Anantharaman K."/>
            <person name="Tringe S."/>
            <person name="Hettich R.L."/>
            <person name="Harrison S.T."/>
            <person name="Banfield J.F."/>
        </authorList>
    </citation>
    <scope>NUCLEOTIDE SEQUENCE [LARGE SCALE GENOMIC DNA]</scope>
    <source>
        <strain evidence="16">59-99</strain>
    </source>
</reference>
<dbReference type="InterPro" id="IPR001623">
    <property type="entry name" value="DnaJ_domain"/>
</dbReference>
<dbReference type="GO" id="GO:0031072">
    <property type="term" value="F:heat shock protein binding"/>
    <property type="evidence" value="ECO:0007669"/>
    <property type="project" value="InterPro"/>
</dbReference>
<dbReference type="NCBIfam" id="NF008035">
    <property type="entry name" value="PRK10767.1"/>
    <property type="match status" value="1"/>
</dbReference>
<dbReference type="GO" id="GO:0051082">
    <property type="term" value="F:unfolded protein binding"/>
    <property type="evidence" value="ECO:0007669"/>
    <property type="project" value="UniProtKB-UniRule"/>
</dbReference>
<feature type="binding site" evidence="12">
    <location>
        <position position="220"/>
    </location>
    <ligand>
        <name>Zn(2+)</name>
        <dbReference type="ChEBI" id="CHEBI:29105"/>
        <label>1</label>
    </ligand>
</feature>
<proteinExistence type="inferred from homology"/>
<dbReference type="InterPro" id="IPR018253">
    <property type="entry name" value="DnaJ_domain_CS"/>
</dbReference>
<dbReference type="PROSITE" id="PS51188">
    <property type="entry name" value="ZF_CR"/>
    <property type="match status" value="1"/>
</dbReference>
<dbReference type="GO" id="GO:0009408">
    <property type="term" value="P:response to heat"/>
    <property type="evidence" value="ECO:0007669"/>
    <property type="project" value="InterPro"/>
</dbReference>
<dbReference type="STRING" id="1895771.BGO89_00200"/>
<keyword evidence="6 12" id="KW-0862">Zinc</keyword>
<dbReference type="Pfam" id="PF01556">
    <property type="entry name" value="DnaJ_C"/>
    <property type="match status" value="1"/>
</dbReference>
<keyword evidence="3 12" id="KW-0479">Metal-binding</keyword>
<feature type="repeat" description="CXXCXGXG motif" evidence="12">
    <location>
        <begin position="177"/>
        <end position="184"/>
    </location>
</feature>
<dbReference type="InterPro" id="IPR001305">
    <property type="entry name" value="HSP_DnaJ_Cys-rich_dom"/>
</dbReference>
<dbReference type="GO" id="GO:0006260">
    <property type="term" value="P:DNA replication"/>
    <property type="evidence" value="ECO:0007669"/>
    <property type="project" value="UniProtKB-KW"/>
</dbReference>
<dbReference type="SUPFAM" id="SSF46565">
    <property type="entry name" value="Chaperone J-domain"/>
    <property type="match status" value="1"/>
</dbReference>
<feature type="binding site" evidence="12">
    <location>
        <position position="177"/>
    </location>
    <ligand>
        <name>Zn(2+)</name>
        <dbReference type="ChEBI" id="CHEBI:29105"/>
        <label>2</label>
    </ligand>
</feature>
<evidence type="ECO:0000313" key="16">
    <source>
        <dbReference type="EMBL" id="OJX58666.1"/>
    </source>
</evidence>
<dbReference type="Gene3D" id="1.10.287.110">
    <property type="entry name" value="DnaJ domain"/>
    <property type="match status" value="1"/>
</dbReference>
<evidence type="ECO:0000256" key="3">
    <source>
        <dbReference type="ARBA" id="ARBA00022723"/>
    </source>
</evidence>
<dbReference type="SMART" id="SM00271">
    <property type="entry name" value="DnaJ"/>
    <property type="match status" value="1"/>
</dbReference>
<evidence type="ECO:0000256" key="4">
    <source>
        <dbReference type="ARBA" id="ARBA00022737"/>
    </source>
</evidence>
<evidence type="ECO:0000256" key="5">
    <source>
        <dbReference type="ARBA" id="ARBA00022771"/>
    </source>
</evidence>
<dbReference type="PANTHER" id="PTHR43096:SF48">
    <property type="entry name" value="CHAPERONE PROTEIN DNAJ"/>
    <property type="match status" value="1"/>
</dbReference>
<comment type="domain">
    <text evidence="12">The J domain is necessary and sufficient to stimulate DnaK ATPase activity. Zinc center 1 plays an important role in the autonomous, DnaK-independent chaperone activity of DnaJ. Zinc center 2 is essential for interaction with DnaK and for DnaJ activity.</text>
</comment>
<evidence type="ECO:0000256" key="12">
    <source>
        <dbReference type="HAMAP-Rule" id="MF_01152"/>
    </source>
</evidence>
<dbReference type="HAMAP" id="MF_01152">
    <property type="entry name" value="DnaJ"/>
    <property type="match status" value="1"/>
</dbReference>
<dbReference type="Pfam" id="PF00684">
    <property type="entry name" value="DnaJ_CXXCXGXG"/>
    <property type="match status" value="1"/>
</dbReference>
<dbReference type="GO" id="GO:0005737">
    <property type="term" value="C:cytoplasm"/>
    <property type="evidence" value="ECO:0007669"/>
    <property type="project" value="UniProtKB-SubCell"/>
</dbReference>
<evidence type="ECO:0000256" key="10">
    <source>
        <dbReference type="ARBA" id="ARBA00061004"/>
    </source>
</evidence>
<evidence type="ECO:0000256" key="13">
    <source>
        <dbReference type="PROSITE-ProRule" id="PRU00546"/>
    </source>
</evidence>
<dbReference type="FunFam" id="1.10.287.110:FF:000034">
    <property type="entry name" value="Chaperone protein DnaJ"/>
    <property type="match status" value="1"/>
</dbReference>
<evidence type="ECO:0000256" key="11">
    <source>
        <dbReference type="ARBA" id="ARBA00067609"/>
    </source>
</evidence>
<dbReference type="SUPFAM" id="SSF57938">
    <property type="entry name" value="DnaJ/Hsp40 cysteine-rich domain"/>
    <property type="match status" value="1"/>
</dbReference>
<evidence type="ECO:0000259" key="15">
    <source>
        <dbReference type="PROSITE" id="PS51188"/>
    </source>
</evidence>
<keyword evidence="8 12" id="KW-0143">Chaperone</keyword>
<evidence type="ECO:0000259" key="14">
    <source>
        <dbReference type="PROSITE" id="PS50076"/>
    </source>
</evidence>
<keyword evidence="1 12" id="KW-0963">Cytoplasm</keyword>
<dbReference type="AlphaFoldDB" id="A0A1M3L1F4"/>
<sequence length="390" mass="41812">MAQRDFYEVLGVTRTATQEEIKISYRKLAMQYHPDRNPGDAEAEERFKEAAQAYDVLGDADKRARYDRFGHAGMGGNAGGGQDFHNFTNINDIFSAFGDIFGGQGGGIFEQFFGGGGGRGQRRTGMGEPGADLRVRMPLTLEEIATGVDKTIKLRHWKTCTTCTGSGAKAGSTPITCSQCNGTGELRQVSRSMFGQFVNISACANCGGSGQVIKDKCTDCDGEGRVDGETTVKVTIPAGVRTGNYLSVTGKGHAGRRGGSAGDAVVVIEEQEHDVFERHEDDVVMDLTVDFPKAALGGEVEVPTLEGASSLKIDAGTQPGTILRMRNKGIPHLNSSGRGDQLVRFSVHVPTSLNSKEKATLKELAESDHFKPGTSKGAKDFFQRVKEVFS</sequence>
<dbReference type="FunFam" id="2.10.230.10:FF:000002">
    <property type="entry name" value="Molecular chaperone DnaJ"/>
    <property type="match status" value="1"/>
</dbReference>
<dbReference type="InterPro" id="IPR008971">
    <property type="entry name" value="HSP40/DnaJ_pept-bd"/>
</dbReference>
<comment type="similarity">
    <text evidence="10 12">Belongs to the DnaJ family.</text>
</comment>
<feature type="zinc finger region" description="CR-type" evidence="13">
    <location>
        <begin position="147"/>
        <end position="229"/>
    </location>
</feature>
<feature type="domain" description="CR-type" evidence="15">
    <location>
        <begin position="147"/>
        <end position="229"/>
    </location>
</feature>
<name>A0A1M3L1F4_9BACT</name>
<evidence type="ECO:0000256" key="8">
    <source>
        <dbReference type="ARBA" id="ARBA00023186"/>
    </source>
</evidence>
<dbReference type="Gene3D" id="2.60.260.20">
    <property type="entry name" value="Urease metallochaperone UreE, N-terminal domain"/>
    <property type="match status" value="2"/>
</dbReference>
<evidence type="ECO:0000313" key="17">
    <source>
        <dbReference type="Proteomes" id="UP000184233"/>
    </source>
</evidence>
<feature type="repeat" description="CXXCXGXG motif" evidence="12">
    <location>
        <begin position="203"/>
        <end position="210"/>
    </location>
</feature>
<keyword evidence="5 12" id="KW-0863">Zinc-finger</keyword>
<dbReference type="SUPFAM" id="SSF49493">
    <property type="entry name" value="HSP40/DnaJ peptide-binding domain"/>
    <property type="match status" value="2"/>
</dbReference>
<dbReference type="InterPro" id="IPR002939">
    <property type="entry name" value="DnaJ_C"/>
</dbReference>
<feature type="binding site" evidence="12">
    <location>
        <position position="163"/>
    </location>
    <ligand>
        <name>Zn(2+)</name>
        <dbReference type="ChEBI" id="CHEBI:29105"/>
        <label>1</label>
    </ligand>
</feature>
<evidence type="ECO:0000256" key="2">
    <source>
        <dbReference type="ARBA" id="ARBA00022705"/>
    </source>
</evidence>
<gene>
    <name evidence="12" type="primary">dnaJ</name>
    <name evidence="16" type="ORF">BGO89_00200</name>
</gene>
<evidence type="ECO:0000256" key="1">
    <source>
        <dbReference type="ARBA" id="ARBA00022490"/>
    </source>
</evidence>
<dbReference type="InterPro" id="IPR012724">
    <property type="entry name" value="DnaJ"/>
</dbReference>
<dbReference type="PROSITE" id="PS50076">
    <property type="entry name" value="DNAJ_2"/>
    <property type="match status" value="1"/>
</dbReference>
<keyword evidence="2 12" id="KW-0235">DNA replication</keyword>
<dbReference type="InterPro" id="IPR036410">
    <property type="entry name" value="HSP_DnaJ_Cys-rich_dom_sf"/>
</dbReference>
<feature type="repeat" description="CXXCXGXG motif" evidence="12">
    <location>
        <begin position="160"/>
        <end position="167"/>
    </location>
</feature>
<feature type="binding site" evidence="12">
    <location>
        <position position="217"/>
    </location>
    <ligand>
        <name>Zn(2+)</name>
        <dbReference type="ChEBI" id="CHEBI:29105"/>
        <label>1</label>
    </ligand>
</feature>
<dbReference type="PROSITE" id="PS00636">
    <property type="entry name" value="DNAJ_1"/>
    <property type="match status" value="1"/>
</dbReference>
<dbReference type="GO" id="GO:0042026">
    <property type="term" value="P:protein refolding"/>
    <property type="evidence" value="ECO:0007669"/>
    <property type="project" value="TreeGrafter"/>
</dbReference>
<feature type="binding site" evidence="12">
    <location>
        <position position="203"/>
    </location>
    <ligand>
        <name>Zn(2+)</name>
        <dbReference type="ChEBI" id="CHEBI:29105"/>
        <label>2</label>
    </ligand>
</feature>
<comment type="cofactor">
    <cofactor evidence="12">
        <name>Zn(2+)</name>
        <dbReference type="ChEBI" id="CHEBI:29105"/>
    </cofactor>
    <text evidence="12">Binds 2 Zn(2+) ions per monomer.</text>
</comment>
<dbReference type="Proteomes" id="UP000184233">
    <property type="component" value="Unassembled WGS sequence"/>
</dbReference>
<feature type="repeat" description="CXXCXGXG motif" evidence="12">
    <location>
        <begin position="217"/>
        <end position="224"/>
    </location>
</feature>
<accession>A0A1M3L1F4</accession>
<dbReference type="Pfam" id="PF00226">
    <property type="entry name" value="DnaJ"/>
    <property type="match status" value="1"/>
</dbReference>
<feature type="binding site" evidence="12">
    <location>
        <position position="160"/>
    </location>
    <ligand>
        <name>Zn(2+)</name>
        <dbReference type="ChEBI" id="CHEBI:29105"/>
        <label>1</label>
    </ligand>
</feature>
<comment type="caution">
    <text evidence="16">The sequence shown here is derived from an EMBL/GenBank/DDBJ whole genome shotgun (WGS) entry which is preliminary data.</text>
</comment>
<evidence type="ECO:0000256" key="6">
    <source>
        <dbReference type="ARBA" id="ARBA00022833"/>
    </source>
</evidence>
<dbReference type="PANTHER" id="PTHR43096">
    <property type="entry name" value="DNAJ HOMOLOG 1, MITOCHONDRIAL-RELATED"/>
    <property type="match status" value="1"/>
</dbReference>
<comment type="subcellular location">
    <subcellularLocation>
        <location evidence="12">Cytoplasm</location>
    </subcellularLocation>
</comment>
<evidence type="ECO:0000256" key="7">
    <source>
        <dbReference type="ARBA" id="ARBA00023016"/>
    </source>
</evidence>
<dbReference type="FunFam" id="2.60.260.20:FF:000005">
    <property type="entry name" value="Chaperone protein dnaJ 1, mitochondrial"/>
    <property type="match status" value="1"/>
</dbReference>
<dbReference type="GO" id="GO:0005524">
    <property type="term" value="F:ATP binding"/>
    <property type="evidence" value="ECO:0007669"/>
    <property type="project" value="InterPro"/>
</dbReference>
<organism evidence="16 17">
    <name type="scientific">Candidatus Kapaibacterium thiocyanatum</name>
    <dbReference type="NCBI Taxonomy" id="1895771"/>
    <lineage>
        <taxon>Bacteria</taxon>
        <taxon>Pseudomonadati</taxon>
        <taxon>Candidatus Kapaibacteriota</taxon>
        <taxon>Candidatus Kapaibacteriia</taxon>
        <taxon>Candidatus Kapaibacteriales</taxon>
        <taxon>Candidatus Kapaibacteriaceae</taxon>
        <taxon>Candidatus Kapaibacterium</taxon>
    </lineage>
</organism>
<dbReference type="CDD" id="cd10747">
    <property type="entry name" value="DnaJ_C"/>
    <property type="match status" value="1"/>
</dbReference>
<keyword evidence="7 12" id="KW-0346">Stress response</keyword>
<dbReference type="CDD" id="cd06257">
    <property type="entry name" value="DnaJ"/>
    <property type="match status" value="1"/>
</dbReference>
<comment type="subunit">
    <text evidence="12">Homodimer.</text>
</comment>
<feature type="binding site" evidence="12">
    <location>
        <position position="180"/>
    </location>
    <ligand>
        <name>Zn(2+)</name>
        <dbReference type="ChEBI" id="CHEBI:29105"/>
        <label>2</label>
    </ligand>
</feature>
<dbReference type="InterPro" id="IPR036869">
    <property type="entry name" value="J_dom_sf"/>
</dbReference>
<protein>
    <recommendedName>
        <fullName evidence="11 12">Chaperone protein DnaJ</fullName>
    </recommendedName>
</protein>
<dbReference type="Gene3D" id="2.10.230.10">
    <property type="entry name" value="Heat shock protein DnaJ, cysteine-rich domain"/>
    <property type="match status" value="1"/>
</dbReference>
<dbReference type="NCBIfam" id="TIGR02349">
    <property type="entry name" value="DnaJ_bact"/>
    <property type="match status" value="1"/>
</dbReference>
<keyword evidence="4 12" id="KW-0677">Repeat</keyword>
<feature type="binding site" evidence="12">
    <location>
        <position position="206"/>
    </location>
    <ligand>
        <name>Zn(2+)</name>
        <dbReference type="ChEBI" id="CHEBI:29105"/>
        <label>2</label>
    </ligand>
</feature>
<dbReference type="EMBL" id="MKVH01000017">
    <property type="protein sequence ID" value="OJX58666.1"/>
    <property type="molecule type" value="Genomic_DNA"/>
</dbReference>
<comment type="function">
    <text evidence="9 12">Participates actively in the response to hyperosmotic and heat shock by preventing the aggregation of stress-denatured proteins and by disaggregating proteins, also in an autonomous, DnaK-independent fashion. Unfolded proteins bind initially to DnaJ; upon interaction with the DnaJ-bound protein, DnaK hydrolyzes its bound ATP, resulting in the formation of a stable complex. GrpE releases ADP from DnaK; ATP binding to DnaK triggers the release of the substrate protein, thus completing the reaction cycle. Several rounds of ATP-dependent interactions between DnaJ, DnaK and GrpE are required for fully efficient folding. Also involved, together with DnaK and GrpE, in the DNA replication of plasmids through activation of initiation proteins.</text>
</comment>